<keyword evidence="8" id="KW-0833">Ubl conjugation pathway</keyword>
<evidence type="ECO:0000256" key="9">
    <source>
        <dbReference type="ARBA" id="ARBA00022833"/>
    </source>
</evidence>
<evidence type="ECO:0000256" key="8">
    <source>
        <dbReference type="ARBA" id="ARBA00022786"/>
    </source>
</evidence>
<dbReference type="Proteomes" id="UP000631114">
    <property type="component" value="Unassembled WGS sequence"/>
</dbReference>
<dbReference type="GO" id="GO:0061630">
    <property type="term" value="F:ubiquitin protein ligase activity"/>
    <property type="evidence" value="ECO:0007669"/>
    <property type="project" value="UniProtKB-EC"/>
</dbReference>
<dbReference type="PANTHER" id="PTHR47568">
    <property type="match status" value="1"/>
</dbReference>
<dbReference type="InterPro" id="IPR044231">
    <property type="entry name" value="SP1/SPL1"/>
</dbReference>
<evidence type="ECO:0000256" key="10">
    <source>
        <dbReference type="ARBA" id="ARBA00022989"/>
    </source>
</evidence>
<reference evidence="13 14" key="1">
    <citation type="submission" date="2020-10" db="EMBL/GenBank/DDBJ databases">
        <title>The Coptis chinensis genome and diversification of protoberbering-type alkaloids.</title>
        <authorList>
            <person name="Wang B."/>
            <person name="Shu S."/>
            <person name="Song C."/>
            <person name="Liu Y."/>
        </authorList>
    </citation>
    <scope>NUCLEOTIDE SEQUENCE [LARGE SCALE GENOMIC DNA]</scope>
    <source>
        <strain evidence="13">HL-2020</strain>
        <tissue evidence="13">Leaf</tissue>
    </source>
</reference>
<sequence>MAEQHFLKHNDSGSWVEDSALMLAMSKEVPWYLDDGTGRVHVVGARGANGLVLAIGREIFEESGRSLVRGTLDYLQGLKMLGVKGIERVLPIGTSLTVVGEGVKDDIGTIRIQRPHKGPFYVSPKSIDQLIANLGIWSRIYKYASMGWGLLNMLFDTSWKEHADLICSEAGSTMLLCYPSEKHVMRSCSFRVLAAAAQRLEQDHDGSDEKADNGPESAKKERLMADLCVICLEHKYNTVFVPVVKVSVVRATKFRSVWTYVLLYDMLITLDQLFTLSASFQPYGCLVTLAPIALIPSMEKKESTNSNQKGVCEKLFDALSVTPTFRPLRRISHPSKDPVVATPALSPVSLPPPPGEHYAKSFGVQDKIPGPGKPEQVKGLQDVDIVGKRKVAEVVPATDQTLLLPSHPSTAKVRVKPIKPSVSIHDSPKATGSRKIDLAQDLVFDHVVERIKNKVDRNTSKKVDVEPGKEAGGKVVLLGDGKLEQKIASKVEPPEVTPTTEEDGKKGALANINDKATEYIARAKRMIRTTTTVGGGGGRTQNFDVPKLVTDDGTGRVNVREAQGASGFSLTTASYVFEEAHKCLAVEDNTGKIQIQRPQVGPFYASGKSIDKLIEDREANARTMKQPTY</sequence>
<dbReference type="GO" id="GO:0016020">
    <property type="term" value="C:membrane"/>
    <property type="evidence" value="ECO:0007669"/>
    <property type="project" value="UniProtKB-SubCell"/>
</dbReference>
<dbReference type="Pfam" id="PF12483">
    <property type="entry name" value="GIDE"/>
    <property type="match status" value="1"/>
</dbReference>
<evidence type="ECO:0000256" key="6">
    <source>
        <dbReference type="ARBA" id="ARBA00022723"/>
    </source>
</evidence>
<proteinExistence type="predicted"/>
<comment type="caution">
    <text evidence="13">The sequence shown here is derived from an EMBL/GenBank/DDBJ whole genome shotgun (WGS) entry which is preliminary data.</text>
</comment>
<evidence type="ECO:0000256" key="5">
    <source>
        <dbReference type="ARBA" id="ARBA00022692"/>
    </source>
</evidence>
<keyword evidence="5" id="KW-0812">Transmembrane</keyword>
<keyword evidence="4" id="KW-0808">Transferase</keyword>
<keyword evidence="7" id="KW-0863">Zinc-finger</keyword>
<evidence type="ECO:0000259" key="12">
    <source>
        <dbReference type="Pfam" id="PF12483"/>
    </source>
</evidence>
<keyword evidence="9" id="KW-0862">Zinc</keyword>
<dbReference type="InterPro" id="IPR022170">
    <property type="entry name" value="MUL1-like"/>
</dbReference>
<comment type="subcellular location">
    <subcellularLocation>
        <location evidence="2">Membrane</location>
        <topology evidence="2">Multi-pass membrane protein</topology>
    </subcellularLocation>
</comment>
<dbReference type="GO" id="GO:0008270">
    <property type="term" value="F:zinc ion binding"/>
    <property type="evidence" value="ECO:0007669"/>
    <property type="project" value="UniProtKB-KW"/>
</dbReference>
<feature type="domain" description="E3 Ubiquitin ligase MUL1-like" evidence="12">
    <location>
        <begin position="3"/>
        <end position="151"/>
    </location>
</feature>
<evidence type="ECO:0000256" key="1">
    <source>
        <dbReference type="ARBA" id="ARBA00000900"/>
    </source>
</evidence>
<dbReference type="GO" id="GO:0016567">
    <property type="term" value="P:protein ubiquitination"/>
    <property type="evidence" value="ECO:0007669"/>
    <property type="project" value="InterPro"/>
</dbReference>
<gene>
    <name evidence="13" type="ORF">IFM89_032394</name>
</gene>
<dbReference type="PANTHER" id="PTHR47568:SF2">
    <property type="entry name" value="E3 UBIQUITIN-PROTEIN LIGASE SP1-RELATED"/>
    <property type="match status" value="1"/>
</dbReference>
<evidence type="ECO:0000256" key="2">
    <source>
        <dbReference type="ARBA" id="ARBA00004141"/>
    </source>
</evidence>
<organism evidence="13 14">
    <name type="scientific">Coptis chinensis</name>
    <dbReference type="NCBI Taxonomy" id="261450"/>
    <lineage>
        <taxon>Eukaryota</taxon>
        <taxon>Viridiplantae</taxon>
        <taxon>Streptophyta</taxon>
        <taxon>Embryophyta</taxon>
        <taxon>Tracheophyta</taxon>
        <taxon>Spermatophyta</taxon>
        <taxon>Magnoliopsida</taxon>
        <taxon>Ranunculales</taxon>
        <taxon>Ranunculaceae</taxon>
        <taxon>Coptidoideae</taxon>
        <taxon>Coptis</taxon>
    </lineage>
</organism>
<dbReference type="AlphaFoldDB" id="A0A835HZA6"/>
<accession>A0A835HZA6</accession>
<evidence type="ECO:0000256" key="7">
    <source>
        <dbReference type="ARBA" id="ARBA00022771"/>
    </source>
</evidence>
<evidence type="ECO:0000313" key="13">
    <source>
        <dbReference type="EMBL" id="KAF9607172.1"/>
    </source>
</evidence>
<evidence type="ECO:0000313" key="14">
    <source>
        <dbReference type="Proteomes" id="UP000631114"/>
    </source>
</evidence>
<dbReference type="EMBL" id="JADFTS010000005">
    <property type="protein sequence ID" value="KAF9607172.1"/>
    <property type="molecule type" value="Genomic_DNA"/>
</dbReference>
<name>A0A835HZA6_9MAGN</name>
<keyword evidence="10" id="KW-1133">Transmembrane helix</keyword>
<comment type="catalytic activity">
    <reaction evidence="1">
        <text>S-ubiquitinyl-[E2 ubiquitin-conjugating enzyme]-L-cysteine + [acceptor protein]-L-lysine = [E2 ubiquitin-conjugating enzyme]-L-cysteine + N(6)-ubiquitinyl-[acceptor protein]-L-lysine.</text>
        <dbReference type="EC" id="2.3.2.27"/>
    </reaction>
</comment>
<dbReference type="OrthoDB" id="66726at2759"/>
<keyword evidence="6" id="KW-0479">Metal-binding</keyword>
<keyword evidence="14" id="KW-1185">Reference proteome</keyword>
<evidence type="ECO:0000256" key="3">
    <source>
        <dbReference type="ARBA" id="ARBA00012483"/>
    </source>
</evidence>
<dbReference type="EC" id="2.3.2.27" evidence="3"/>
<keyword evidence="11" id="KW-0472">Membrane</keyword>
<protein>
    <recommendedName>
        <fullName evidence="3">RING-type E3 ubiquitin transferase</fullName>
        <ecNumber evidence="3">2.3.2.27</ecNumber>
    </recommendedName>
</protein>
<evidence type="ECO:0000256" key="11">
    <source>
        <dbReference type="ARBA" id="ARBA00023136"/>
    </source>
</evidence>
<evidence type="ECO:0000256" key="4">
    <source>
        <dbReference type="ARBA" id="ARBA00022679"/>
    </source>
</evidence>